<dbReference type="EMBL" id="LUTY01001369">
    <property type="protein sequence ID" value="OAD21822.1"/>
    <property type="molecule type" value="Genomic_DNA"/>
</dbReference>
<dbReference type="CDD" id="cd05403">
    <property type="entry name" value="NT_KNTase_like"/>
    <property type="match status" value="1"/>
</dbReference>
<evidence type="ECO:0000313" key="2">
    <source>
        <dbReference type="EMBL" id="OAD21822.1"/>
    </source>
</evidence>
<dbReference type="GO" id="GO:0016740">
    <property type="term" value="F:transferase activity"/>
    <property type="evidence" value="ECO:0007669"/>
    <property type="project" value="UniProtKB-KW"/>
</dbReference>
<dbReference type="AlphaFoldDB" id="A0A176S165"/>
<feature type="domain" description="Polymerase beta nucleotidyltransferase" evidence="1">
    <location>
        <begin position="25"/>
        <end position="96"/>
    </location>
</feature>
<comment type="caution">
    <text evidence="2">The sequence shown here is derived from an EMBL/GenBank/DDBJ whole genome shotgun (WGS) entry which is preliminary data.</text>
</comment>
<dbReference type="InterPro" id="IPR043519">
    <property type="entry name" value="NT_sf"/>
</dbReference>
<dbReference type="Proteomes" id="UP000076962">
    <property type="component" value="Unassembled WGS sequence"/>
</dbReference>
<keyword evidence="3" id="KW-1185">Reference proteome</keyword>
<protein>
    <submittedName>
        <fullName evidence="2">Nucleotidyltransferase</fullName>
    </submittedName>
</protein>
<sequence>MIYLDKKYLGIIQRILQGWVPNCEVWAFGSRVHRRGLKPFSDLDLVVITKEPLELSDYGRIKESFSESDLPIRVDIADWSQLSDSFKEIIRKEHERIQ</sequence>
<evidence type="ECO:0000313" key="3">
    <source>
        <dbReference type="Proteomes" id="UP000076962"/>
    </source>
</evidence>
<dbReference type="SUPFAM" id="SSF81301">
    <property type="entry name" value="Nucleotidyltransferase"/>
    <property type="match status" value="1"/>
</dbReference>
<dbReference type="Pfam" id="PF18765">
    <property type="entry name" value="Polbeta"/>
    <property type="match status" value="1"/>
</dbReference>
<dbReference type="InterPro" id="IPR041633">
    <property type="entry name" value="Polbeta"/>
</dbReference>
<keyword evidence="2" id="KW-0808">Transferase</keyword>
<dbReference type="Gene3D" id="3.30.460.10">
    <property type="entry name" value="Beta Polymerase, domain 2"/>
    <property type="match status" value="1"/>
</dbReference>
<proteinExistence type="predicted"/>
<name>A0A176S165_9GAMM</name>
<gene>
    <name evidence="2" type="ORF">THIOM_002404</name>
</gene>
<organism evidence="2 3">
    <name type="scientific">Candidatus Thiomargarita nelsonii</name>
    <dbReference type="NCBI Taxonomy" id="1003181"/>
    <lineage>
        <taxon>Bacteria</taxon>
        <taxon>Pseudomonadati</taxon>
        <taxon>Pseudomonadota</taxon>
        <taxon>Gammaproteobacteria</taxon>
        <taxon>Thiotrichales</taxon>
        <taxon>Thiotrichaceae</taxon>
        <taxon>Thiomargarita</taxon>
    </lineage>
</organism>
<reference evidence="2 3" key="1">
    <citation type="submission" date="2016-05" db="EMBL/GenBank/DDBJ databases">
        <title>Single-cell genome of chain-forming Candidatus Thiomargarita nelsonii and comparison to other large sulfur-oxidizing bacteria.</title>
        <authorList>
            <person name="Winkel M."/>
            <person name="Salman V."/>
            <person name="Woyke T."/>
            <person name="Schulz-Vogt H."/>
            <person name="Richter M."/>
            <person name="Flood B."/>
            <person name="Bailey J."/>
            <person name="Amann R."/>
            <person name="Mussmann M."/>
        </authorList>
    </citation>
    <scope>NUCLEOTIDE SEQUENCE [LARGE SCALE GENOMIC DNA]</scope>
    <source>
        <strain evidence="2 3">THI036</strain>
    </source>
</reference>
<evidence type="ECO:0000259" key="1">
    <source>
        <dbReference type="Pfam" id="PF18765"/>
    </source>
</evidence>
<accession>A0A176S165</accession>